<dbReference type="EMBL" id="CAKOAT010234155">
    <property type="protein sequence ID" value="CAH8357579.1"/>
    <property type="molecule type" value="Genomic_DNA"/>
</dbReference>
<keyword evidence="1" id="KW-0472">Membrane</keyword>
<evidence type="ECO:0000256" key="1">
    <source>
        <dbReference type="SAM" id="Phobius"/>
    </source>
</evidence>
<evidence type="ECO:0000313" key="2">
    <source>
        <dbReference type="EMBL" id="CAH8357579.1"/>
    </source>
</evidence>
<gene>
    <name evidence="2" type="ORF">ERUC_LOCUS23334</name>
</gene>
<keyword evidence="3" id="KW-1185">Reference proteome</keyword>
<reference evidence="2 3" key="1">
    <citation type="submission" date="2022-03" db="EMBL/GenBank/DDBJ databases">
        <authorList>
            <person name="Macdonald S."/>
            <person name="Ahmed S."/>
            <person name="Newling K."/>
        </authorList>
    </citation>
    <scope>NUCLEOTIDE SEQUENCE [LARGE SCALE GENOMIC DNA]</scope>
</reference>
<comment type="caution">
    <text evidence="2">The sequence shown here is derived from an EMBL/GenBank/DDBJ whole genome shotgun (WGS) entry which is preliminary data.</text>
</comment>
<dbReference type="AlphaFoldDB" id="A0ABC8KEY2"/>
<accession>A0ABC8KEY2</accession>
<feature type="transmembrane region" description="Helical" evidence="1">
    <location>
        <begin position="17"/>
        <end position="34"/>
    </location>
</feature>
<dbReference type="Proteomes" id="UP001642260">
    <property type="component" value="Unassembled WGS sequence"/>
</dbReference>
<sequence>MVLECVHMAVEFSVRDFSVGFALCFFIGALISCVKKGGVLTWSFRENPQTEQPSSDPAAADNVDLPLEDATIALDAITVVM</sequence>
<keyword evidence="1" id="KW-1133">Transmembrane helix</keyword>
<name>A0ABC8KEY2_ERUVS</name>
<proteinExistence type="predicted"/>
<organism evidence="2 3">
    <name type="scientific">Eruca vesicaria subsp. sativa</name>
    <name type="common">Garden rocket</name>
    <name type="synonym">Eruca sativa</name>
    <dbReference type="NCBI Taxonomy" id="29727"/>
    <lineage>
        <taxon>Eukaryota</taxon>
        <taxon>Viridiplantae</taxon>
        <taxon>Streptophyta</taxon>
        <taxon>Embryophyta</taxon>
        <taxon>Tracheophyta</taxon>
        <taxon>Spermatophyta</taxon>
        <taxon>Magnoliopsida</taxon>
        <taxon>eudicotyledons</taxon>
        <taxon>Gunneridae</taxon>
        <taxon>Pentapetalae</taxon>
        <taxon>rosids</taxon>
        <taxon>malvids</taxon>
        <taxon>Brassicales</taxon>
        <taxon>Brassicaceae</taxon>
        <taxon>Brassiceae</taxon>
        <taxon>Eruca</taxon>
    </lineage>
</organism>
<evidence type="ECO:0000313" key="3">
    <source>
        <dbReference type="Proteomes" id="UP001642260"/>
    </source>
</evidence>
<protein>
    <submittedName>
        <fullName evidence="2">Uncharacterized protein</fullName>
    </submittedName>
</protein>
<keyword evidence="1" id="KW-0812">Transmembrane</keyword>